<proteinExistence type="predicted"/>
<reference evidence="2" key="2">
    <citation type="submission" date="2020-02" db="EMBL/GenBank/DDBJ databases">
        <authorList>
            <person name="Gilchrist C.L.M."/>
            <person name="Chooi Y.-H."/>
        </authorList>
    </citation>
    <scope>NUCLEOTIDE SEQUENCE</scope>
    <source>
        <strain evidence="2">MST-FP2251</strain>
    </source>
</reference>
<dbReference type="PANTHER" id="PTHR10909">
    <property type="entry name" value="ELECTRON TRANSPORT OXIDOREDUCTASE"/>
    <property type="match status" value="1"/>
</dbReference>
<protein>
    <recommendedName>
        <fullName evidence="1">Acyl-CoA oxidase C-alpha1 domain-containing protein</fullName>
    </recommendedName>
</protein>
<organism evidence="2 3">
    <name type="scientific">Aspergillus nanangensis</name>
    <dbReference type="NCBI Taxonomy" id="2582783"/>
    <lineage>
        <taxon>Eukaryota</taxon>
        <taxon>Fungi</taxon>
        <taxon>Dikarya</taxon>
        <taxon>Ascomycota</taxon>
        <taxon>Pezizomycotina</taxon>
        <taxon>Eurotiomycetes</taxon>
        <taxon>Eurotiomycetidae</taxon>
        <taxon>Eurotiales</taxon>
        <taxon>Aspergillaceae</taxon>
        <taxon>Aspergillus</taxon>
        <taxon>Aspergillus subgen. Circumdati</taxon>
    </lineage>
</organism>
<gene>
    <name evidence="2" type="ORF">FE257_001428</name>
</gene>
<dbReference type="InterPro" id="IPR036250">
    <property type="entry name" value="AcylCo_DH-like_C"/>
</dbReference>
<sequence>MGQPHDLEGTVPLALSPLFQPQYAAAHSETLALSYERARAICRHHGDIMYLSKKFWALHLDYLMLQDLTAYTLVTIQYNLAAGTLAPFVQNNPPLEDLMQKILNFDVSAQFLLTELGHGLDAKNLETTATLQPDGSFILHTPTPAAAKYMPPTIPIANIPRIGVVMANLVVEGENRGIRPFVVTLNDGKRMCKGVTSTLLPTVHVCKSVDHALTSFNQVSLPRGAMLGNLERPENMRVHFLRQISRVSVGTLSLSLTILPALRLATYIAGKYSIRRVVTGPANQPIPIIDFRTQQIPILHALAQITVMQPFASETIASFLNPKSPPQVKHAFATILKAVFLQHGQRSYSSLIERCGAQGLFAHNQLCEIEAHMRSSSISEGDILVLSIRLANELLLGRYSLPRPRFPTSLLAQHEAGLIAECLEMTKRVSCDHRSKEYNNAILPRCRPIVEAIGHRMAYEAALSSNVDADLLSLYEVGVIQLDPGWYIENGLLSRRQVGEMEQHALDAVLPRLGEYLDYLEAEPYCSAPMLSSSAWEAFVGKLGVYRGESEYQVLAAGSPTLA</sequence>
<dbReference type="Gene3D" id="1.20.140.10">
    <property type="entry name" value="Butyryl-CoA Dehydrogenase, subunit A, domain 3"/>
    <property type="match status" value="1"/>
</dbReference>
<evidence type="ECO:0000313" key="3">
    <source>
        <dbReference type="Proteomes" id="UP001194746"/>
    </source>
</evidence>
<dbReference type="InterPro" id="IPR012258">
    <property type="entry name" value="Acyl-CoA_oxidase"/>
</dbReference>
<dbReference type="GO" id="GO:0055088">
    <property type="term" value="P:lipid homeostasis"/>
    <property type="evidence" value="ECO:0007669"/>
    <property type="project" value="TreeGrafter"/>
</dbReference>
<accession>A0AAD4GPM5</accession>
<dbReference type="SUPFAM" id="SSF56645">
    <property type="entry name" value="Acyl-CoA dehydrogenase NM domain-like"/>
    <property type="match status" value="1"/>
</dbReference>
<dbReference type="GO" id="GO:0033540">
    <property type="term" value="P:fatty acid beta-oxidation using acyl-CoA oxidase"/>
    <property type="evidence" value="ECO:0007669"/>
    <property type="project" value="TreeGrafter"/>
</dbReference>
<dbReference type="SUPFAM" id="SSF47203">
    <property type="entry name" value="Acyl-CoA dehydrogenase C-terminal domain-like"/>
    <property type="match status" value="1"/>
</dbReference>
<evidence type="ECO:0000313" key="2">
    <source>
        <dbReference type="EMBL" id="KAF9884606.1"/>
    </source>
</evidence>
<dbReference type="EMBL" id="VCAU01000117">
    <property type="protein sequence ID" value="KAF9884606.1"/>
    <property type="molecule type" value="Genomic_DNA"/>
</dbReference>
<dbReference type="InterPro" id="IPR009100">
    <property type="entry name" value="AcylCoA_DH/oxidase_NM_dom_sf"/>
</dbReference>
<evidence type="ECO:0000259" key="1">
    <source>
        <dbReference type="Pfam" id="PF22924"/>
    </source>
</evidence>
<dbReference type="Gene3D" id="2.40.110.10">
    <property type="entry name" value="Butyryl-CoA Dehydrogenase, subunit A, domain 2"/>
    <property type="match status" value="1"/>
</dbReference>
<dbReference type="GO" id="GO:0005504">
    <property type="term" value="F:fatty acid binding"/>
    <property type="evidence" value="ECO:0007669"/>
    <property type="project" value="TreeGrafter"/>
</dbReference>
<dbReference type="Proteomes" id="UP001194746">
    <property type="component" value="Unassembled WGS sequence"/>
</dbReference>
<dbReference type="InterPro" id="IPR055060">
    <property type="entry name" value="ACOX_C_alpha1"/>
</dbReference>
<dbReference type="PANTHER" id="PTHR10909:SF382">
    <property type="entry name" value="ACYL-COENZYME A OXIDASE"/>
    <property type="match status" value="1"/>
</dbReference>
<dbReference type="GO" id="GO:0003997">
    <property type="term" value="F:acyl-CoA oxidase activity"/>
    <property type="evidence" value="ECO:0007669"/>
    <property type="project" value="InterPro"/>
</dbReference>
<dbReference type="Pfam" id="PF22924">
    <property type="entry name" value="ACOX_C_alpha1"/>
    <property type="match status" value="1"/>
</dbReference>
<reference evidence="2" key="1">
    <citation type="journal article" date="2019" name="Beilstein J. Org. Chem.">
        <title>Nanangenines: drimane sesquiterpenoids as the dominant metabolite cohort of a novel Australian fungus, Aspergillus nanangensis.</title>
        <authorList>
            <person name="Lacey H.J."/>
            <person name="Gilchrist C.L.M."/>
            <person name="Crombie A."/>
            <person name="Kalaitzis J.A."/>
            <person name="Vuong D."/>
            <person name="Rutledge P.J."/>
            <person name="Turner P."/>
            <person name="Pitt J.I."/>
            <person name="Lacey E."/>
            <person name="Chooi Y.H."/>
            <person name="Piggott A.M."/>
        </authorList>
    </citation>
    <scope>NUCLEOTIDE SEQUENCE</scope>
    <source>
        <strain evidence="2">MST-FP2251</strain>
    </source>
</reference>
<dbReference type="GO" id="GO:0071949">
    <property type="term" value="F:FAD binding"/>
    <property type="evidence" value="ECO:0007669"/>
    <property type="project" value="InterPro"/>
</dbReference>
<comment type="caution">
    <text evidence="2">The sequence shown here is derived from an EMBL/GenBank/DDBJ whole genome shotgun (WGS) entry which is preliminary data.</text>
</comment>
<dbReference type="InterPro" id="IPR046373">
    <property type="entry name" value="Acyl-CoA_Oxase/DH_mid-dom_sf"/>
</dbReference>
<feature type="domain" description="Acyl-CoA oxidase C-alpha1" evidence="1">
    <location>
        <begin position="261"/>
        <end position="394"/>
    </location>
</feature>
<dbReference type="GO" id="GO:0005777">
    <property type="term" value="C:peroxisome"/>
    <property type="evidence" value="ECO:0007669"/>
    <property type="project" value="InterPro"/>
</dbReference>
<dbReference type="AlphaFoldDB" id="A0AAD4GPM5"/>
<name>A0AAD4GPM5_ASPNN</name>
<keyword evidence="3" id="KW-1185">Reference proteome</keyword>